<sequence>MSIDPTEIDLKADHPSRPRRRTIVKGAAWSIPVISFAVAAPLAAASEPQTCDPTKQPTVSPIGYVIAGPGILPEERDLTGWTNTPSAPGPAATQEFHSWGLAQPGFLSEGDTSTQNLSDPNTTVTVTYRFTAQKGGVYDLSATVKGAFGGSGDQSARQTLIITANGAGADLAHKYTVGGRAGSWWANGSDPNDLSSASDSTLKAAGYTLLGNEGSAEFSGGFTATSAGTVTVTYAFSLPPRMLQFNTPSNDNDDLWVSQPSALITGCAAA</sequence>
<protein>
    <submittedName>
        <fullName evidence="1">Uncharacterized protein</fullName>
    </submittedName>
</protein>
<proteinExistence type="predicted"/>
<reference evidence="2" key="1">
    <citation type="submission" date="2016-10" db="EMBL/GenBank/DDBJ databases">
        <authorList>
            <person name="Varghese N."/>
            <person name="Submissions S."/>
        </authorList>
    </citation>
    <scope>NUCLEOTIDE SEQUENCE [LARGE SCALE GENOMIC DNA]</scope>
    <source>
        <strain evidence="2">DSM 16859</strain>
    </source>
</reference>
<dbReference type="Proteomes" id="UP000198815">
    <property type="component" value="Unassembled WGS sequence"/>
</dbReference>
<organism evidence="1 2">
    <name type="scientific">Propionibacterium cyclohexanicum</name>
    <dbReference type="NCBI Taxonomy" id="64702"/>
    <lineage>
        <taxon>Bacteria</taxon>
        <taxon>Bacillati</taxon>
        <taxon>Actinomycetota</taxon>
        <taxon>Actinomycetes</taxon>
        <taxon>Propionibacteriales</taxon>
        <taxon>Propionibacteriaceae</taxon>
        <taxon>Propionibacterium</taxon>
    </lineage>
</organism>
<evidence type="ECO:0000313" key="1">
    <source>
        <dbReference type="EMBL" id="SES02472.1"/>
    </source>
</evidence>
<accession>A0A1H9TZI9</accession>
<dbReference type="RefSeq" id="WP_091971290.1">
    <property type="nucleotide sequence ID" value="NZ_FOGZ01000032.1"/>
</dbReference>
<dbReference type="AlphaFoldDB" id="A0A1H9TZI9"/>
<keyword evidence="2" id="KW-1185">Reference proteome</keyword>
<gene>
    <name evidence="1" type="ORF">SAMN05443377_13220</name>
</gene>
<evidence type="ECO:0000313" key="2">
    <source>
        <dbReference type="Proteomes" id="UP000198815"/>
    </source>
</evidence>
<name>A0A1H9TZI9_9ACTN</name>
<dbReference type="EMBL" id="FOGZ01000032">
    <property type="protein sequence ID" value="SES02472.1"/>
    <property type="molecule type" value="Genomic_DNA"/>
</dbReference>